<evidence type="ECO:0000259" key="2">
    <source>
        <dbReference type="PROSITE" id="PS51677"/>
    </source>
</evidence>
<dbReference type="SUPFAM" id="SSF88713">
    <property type="entry name" value="Glycoside hydrolase/deacetylase"/>
    <property type="match status" value="1"/>
</dbReference>
<name>A0A7X0RXR9_9BACL</name>
<dbReference type="GO" id="GO:0016810">
    <property type="term" value="F:hydrolase activity, acting on carbon-nitrogen (but not peptide) bonds"/>
    <property type="evidence" value="ECO:0007669"/>
    <property type="project" value="InterPro"/>
</dbReference>
<feature type="chain" id="PRO_5031211687" evidence="1">
    <location>
        <begin position="24"/>
        <end position="259"/>
    </location>
</feature>
<dbReference type="InterPro" id="IPR011330">
    <property type="entry name" value="Glyco_hydro/deAcase_b/a-brl"/>
</dbReference>
<evidence type="ECO:0000256" key="1">
    <source>
        <dbReference type="SAM" id="SignalP"/>
    </source>
</evidence>
<evidence type="ECO:0000313" key="3">
    <source>
        <dbReference type="EMBL" id="MBB6675515.1"/>
    </source>
</evidence>
<dbReference type="CDD" id="cd10948">
    <property type="entry name" value="CE4_BsPdaA_like"/>
    <property type="match status" value="1"/>
</dbReference>
<gene>
    <name evidence="3" type="primary">pdaA</name>
    <name evidence="3" type="ORF">H7C19_33130</name>
</gene>
<protein>
    <submittedName>
        <fullName evidence="3">Delta-lactam-biosynthetic de-N-acetylase</fullName>
    </submittedName>
</protein>
<dbReference type="NCBIfam" id="TIGR02884">
    <property type="entry name" value="spore_pdaA"/>
    <property type="match status" value="1"/>
</dbReference>
<feature type="domain" description="NodB homology" evidence="2">
    <location>
        <begin position="67"/>
        <end position="248"/>
    </location>
</feature>
<comment type="caution">
    <text evidence="3">The sequence shown here is derived from an EMBL/GenBank/DDBJ whole genome shotgun (WGS) entry which is preliminary data.</text>
</comment>
<dbReference type="EMBL" id="JACJVP010000077">
    <property type="protein sequence ID" value="MBB6675515.1"/>
    <property type="molecule type" value="Genomic_DNA"/>
</dbReference>
<dbReference type="Gene3D" id="3.20.20.370">
    <property type="entry name" value="Glycoside hydrolase/deacetylase"/>
    <property type="match status" value="1"/>
</dbReference>
<dbReference type="PROSITE" id="PS51257">
    <property type="entry name" value="PROKAR_LIPOPROTEIN"/>
    <property type="match status" value="1"/>
</dbReference>
<keyword evidence="4" id="KW-1185">Reference proteome</keyword>
<keyword evidence="1" id="KW-0732">Signal</keyword>
<dbReference type="InterPro" id="IPR014235">
    <property type="entry name" value="Spore_PdaA"/>
</dbReference>
<evidence type="ECO:0000313" key="4">
    <source>
        <dbReference type="Proteomes" id="UP000547209"/>
    </source>
</evidence>
<dbReference type="Pfam" id="PF01522">
    <property type="entry name" value="Polysacc_deac_1"/>
    <property type="match status" value="1"/>
</dbReference>
<dbReference type="PANTHER" id="PTHR10587:SF78">
    <property type="entry name" value="PEPTIDOGLYCAN-N-ACETYLMURAMIC ACID DEACETYLASE PDAA"/>
    <property type="match status" value="1"/>
</dbReference>
<organism evidence="3 4">
    <name type="scientific">Cohnella nanjingensis</name>
    <dbReference type="NCBI Taxonomy" id="1387779"/>
    <lineage>
        <taxon>Bacteria</taxon>
        <taxon>Bacillati</taxon>
        <taxon>Bacillota</taxon>
        <taxon>Bacilli</taxon>
        <taxon>Bacillales</taxon>
        <taxon>Paenibacillaceae</taxon>
        <taxon>Cohnella</taxon>
    </lineage>
</organism>
<reference evidence="3 4" key="1">
    <citation type="submission" date="2020-08" db="EMBL/GenBank/DDBJ databases">
        <title>Cohnella phylogeny.</title>
        <authorList>
            <person name="Dunlap C."/>
        </authorList>
    </citation>
    <scope>NUCLEOTIDE SEQUENCE [LARGE SCALE GENOMIC DNA]</scope>
    <source>
        <strain evidence="3 4">DSM 28246</strain>
    </source>
</reference>
<dbReference type="PROSITE" id="PS51677">
    <property type="entry name" value="NODB"/>
    <property type="match status" value="1"/>
</dbReference>
<dbReference type="RefSeq" id="WP_185673365.1">
    <property type="nucleotide sequence ID" value="NZ_JACJVP010000077.1"/>
</dbReference>
<accession>A0A7X0RXR9</accession>
<dbReference type="InterPro" id="IPR050248">
    <property type="entry name" value="Polysacc_deacetylase_ArnD"/>
</dbReference>
<dbReference type="PANTHER" id="PTHR10587">
    <property type="entry name" value="GLYCOSYL TRANSFERASE-RELATED"/>
    <property type="match status" value="1"/>
</dbReference>
<dbReference type="GO" id="GO:0016020">
    <property type="term" value="C:membrane"/>
    <property type="evidence" value="ECO:0007669"/>
    <property type="project" value="TreeGrafter"/>
</dbReference>
<feature type="signal peptide" evidence="1">
    <location>
        <begin position="1"/>
        <end position="23"/>
    </location>
</feature>
<dbReference type="GO" id="GO:0005975">
    <property type="term" value="P:carbohydrate metabolic process"/>
    <property type="evidence" value="ECO:0007669"/>
    <property type="project" value="InterPro"/>
</dbReference>
<proteinExistence type="predicted"/>
<dbReference type="InterPro" id="IPR002509">
    <property type="entry name" value="NODB_dom"/>
</dbReference>
<dbReference type="Proteomes" id="UP000547209">
    <property type="component" value="Unassembled WGS sequence"/>
</dbReference>
<sequence>MKKIVMLLTILAWLSCSAVPAFAQGAEPYHFGFKKSKNGQLPSIAEEGFMSVVQKHQAIFLGDTAKKELYLTFDNGYENGFTADILNLLKEKRVPAAFFVTGHYVQDQPELVKRMAGEGHIVGNHSWSHPDMTQLSAGQIKDELEKVRLAVARVTGRQEMPFVRPPRGIFGDRMLGACRELGYTNVFWSVAYKDWDVKQQKGMDFAYNSVMSQLHPGAVILLHSVSSDNARALGKIIDAARQQGYEFKSLHQMTVKSYR</sequence>
<dbReference type="AlphaFoldDB" id="A0A7X0RXR9"/>